<dbReference type="Gene3D" id="3.30.420.370">
    <property type="match status" value="1"/>
</dbReference>
<dbReference type="Gene3D" id="3.30.420.380">
    <property type="match status" value="1"/>
</dbReference>
<evidence type="ECO:0000259" key="2">
    <source>
        <dbReference type="Pfam" id="PF05134"/>
    </source>
</evidence>
<comment type="function">
    <text evidence="1">Inner membrane component of the type II secretion system required for the energy-dependent secretion of extracellular factors such as proteases and toxins from the periplasm.</text>
</comment>
<reference evidence="3" key="1">
    <citation type="submission" date="2020-09" db="EMBL/GenBank/DDBJ databases">
        <authorList>
            <person name="Eze J.U."/>
            <person name="Rahube T.O."/>
        </authorList>
    </citation>
    <scope>NUCLEOTIDE SEQUENCE</scope>
    <source>
        <strain evidence="3">DM6</strain>
    </source>
</reference>
<dbReference type="PIRSF" id="PIRSF015761">
    <property type="entry name" value="Protein_L"/>
    <property type="match status" value="1"/>
</dbReference>
<organism evidence="3">
    <name type="scientific">Serratia marcescens</name>
    <dbReference type="NCBI Taxonomy" id="615"/>
    <lineage>
        <taxon>Bacteria</taxon>
        <taxon>Pseudomonadati</taxon>
        <taxon>Pseudomonadota</taxon>
        <taxon>Gammaproteobacteria</taxon>
        <taxon>Enterobacterales</taxon>
        <taxon>Yersiniaceae</taxon>
        <taxon>Serratia</taxon>
    </lineage>
</organism>
<feature type="domain" description="GspL cytoplasmic actin-ATPase-like" evidence="2">
    <location>
        <begin position="33"/>
        <end position="226"/>
    </location>
</feature>
<name>A0A7S6YJU8_SERMA</name>
<dbReference type="CDD" id="cd24017">
    <property type="entry name" value="ASKHA_T2SSL_N"/>
    <property type="match status" value="1"/>
</dbReference>
<evidence type="ECO:0000313" key="3">
    <source>
        <dbReference type="EMBL" id="QOW96537.1"/>
    </source>
</evidence>
<sequence>MANTILLIALDDDAMADVRWGRVGETRCRFAARLDLAEGGSELAAMAQGSRVVVLVPARHVVLRQTTFQGKARQATPLALAYSHETGLLTDVEQMHWAVLGKVQRDFTIAGVALAQMQGWVDSLNACGIRVDALLPDVLALPLPNQCSALRWRGHWLLRTGGMQGMQLPDAWGDSVPWPTPDWCLHSGGEVPAGWETARIDEDPLWRLAEEAWNSTSTLLQGRFKPSVRWPRRLPDKTACAMLLLSGSLLVWGLHHQLMARQSESQITALTQRLLPSGETAPAFAEWAAQAWARRMQDTLNAPQLFRLLPYAAEALAVWEPPQLQALAFDAADDRLVVTVNRNDAPLPAPVNDGGVSMTFSEGSAPNQAILTVRGER</sequence>
<dbReference type="GO" id="GO:0009276">
    <property type="term" value="C:Gram-negative-bacterium-type cell wall"/>
    <property type="evidence" value="ECO:0007669"/>
    <property type="project" value="InterPro"/>
</dbReference>
<dbReference type="Pfam" id="PF05134">
    <property type="entry name" value="T2SSL"/>
    <property type="match status" value="1"/>
</dbReference>
<evidence type="ECO:0000256" key="1">
    <source>
        <dbReference type="PIRNR" id="PIRNR015761"/>
    </source>
</evidence>
<dbReference type="GO" id="GO:0015627">
    <property type="term" value="C:type II protein secretion system complex"/>
    <property type="evidence" value="ECO:0007669"/>
    <property type="project" value="InterPro"/>
</dbReference>
<dbReference type="InterPro" id="IPR024230">
    <property type="entry name" value="GspL_cyto_dom"/>
</dbReference>
<dbReference type="AlphaFoldDB" id="A0A7S6YJU8"/>
<proteinExistence type="inferred from homology"/>
<dbReference type="InterPro" id="IPR043129">
    <property type="entry name" value="ATPase_NBD"/>
</dbReference>
<protein>
    <recommendedName>
        <fullName evidence="1">Type II secretion system protein L</fullName>
        <shortName evidence="1">T2SS protein L</shortName>
    </recommendedName>
</protein>
<comment type="similarity">
    <text evidence="1">Belongs to the GSP L family.</text>
</comment>
<dbReference type="NCBIfam" id="TIGR01709">
    <property type="entry name" value="typeII_sec_gspL"/>
    <property type="match status" value="1"/>
</dbReference>
<accession>A0A7S6YJU8</accession>
<dbReference type="InterPro" id="IPR007812">
    <property type="entry name" value="T2SS_protein-GspL"/>
</dbReference>
<dbReference type="GO" id="GO:0015628">
    <property type="term" value="P:protein secretion by the type II secretion system"/>
    <property type="evidence" value="ECO:0007669"/>
    <property type="project" value="InterPro"/>
</dbReference>
<dbReference type="EMBL" id="MW024816">
    <property type="protein sequence ID" value="QOW96537.1"/>
    <property type="molecule type" value="Genomic_DNA"/>
</dbReference>
<keyword evidence="1" id="KW-0653">Protein transport</keyword>
<keyword evidence="1" id="KW-0813">Transport</keyword>
<dbReference type="SUPFAM" id="SSF53067">
    <property type="entry name" value="Actin-like ATPase domain"/>
    <property type="match status" value="2"/>
</dbReference>